<feature type="non-terminal residue" evidence="1">
    <location>
        <position position="1"/>
    </location>
</feature>
<name>A0A177AYD5_9BILA</name>
<keyword evidence="2" id="KW-1185">Reference proteome</keyword>
<dbReference type="EMBL" id="LWCA01000776">
    <property type="protein sequence ID" value="OAF66986.1"/>
    <property type="molecule type" value="Genomic_DNA"/>
</dbReference>
<reference evidence="1 2" key="1">
    <citation type="submission" date="2016-04" db="EMBL/GenBank/DDBJ databases">
        <title>The genome of Intoshia linei affirms orthonectids as highly simplified spiralians.</title>
        <authorList>
            <person name="Mikhailov K.V."/>
            <person name="Slusarev G.S."/>
            <person name="Nikitin M.A."/>
            <person name="Logacheva M.D."/>
            <person name="Penin A."/>
            <person name="Aleoshin V."/>
            <person name="Panchin Y.V."/>
        </authorList>
    </citation>
    <scope>NUCLEOTIDE SEQUENCE [LARGE SCALE GENOMIC DNA]</scope>
    <source>
        <strain evidence="1">Intl2013</strain>
        <tissue evidence="1">Whole animal</tissue>
    </source>
</reference>
<evidence type="ECO:0000313" key="2">
    <source>
        <dbReference type="Proteomes" id="UP000078046"/>
    </source>
</evidence>
<evidence type="ECO:0000313" key="1">
    <source>
        <dbReference type="EMBL" id="OAF66986.1"/>
    </source>
</evidence>
<comment type="caution">
    <text evidence="1">The sequence shown here is derived from an EMBL/GenBank/DDBJ whole genome shotgun (WGS) entry which is preliminary data.</text>
</comment>
<protein>
    <submittedName>
        <fullName evidence="1">Uncharacterized protein</fullName>
    </submittedName>
</protein>
<gene>
    <name evidence="1" type="ORF">A3Q56_05303</name>
</gene>
<sequence length="113" mass="12922">NAPENENDLPNINSYNDSIAVNRAEAKPVFDVKLNETQPKMLINEKSQPYRMAPPASPFSIAIYTYYTAIDIERKSNSANLSEESIRKTILLLYEFIRVIAFINKLHCNRGML</sequence>
<dbReference type="AlphaFoldDB" id="A0A177AYD5"/>
<organism evidence="1 2">
    <name type="scientific">Intoshia linei</name>
    <dbReference type="NCBI Taxonomy" id="1819745"/>
    <lineage>
        <taxon>Eukaryota</taxon>
        <taxon>Metazoa</taxon>
        <taxon>Spiralia</taxon>
        <taxon>Lophotrochozoa</taxon>
        <taxon>Mesozoa</taxon>
        <taxon>Orthonectida</taxon>
        <taxon>Rhopaluridae</taxon>
        <taxon>Intoshia</taxon>
    </lineage>
</organism>
<accession>A0A177AYD5</accession>
<dbReference type="Proteomes" id="UP000078046">
    <property type="component" value="Unassembled WGS sequence"/>
</dbReference>
<proteinExistence type="predicted"/>